<dbReference type="PANTHER" id="PTHR13356:SF8">
    <property type="entry name" value="REPLICATION PROTEIN A"/>
    <property type="match status" value="1"/>
</dbReference>
<dbReference type="FunFam" id="2.40.50.140:FF:000301">
    <property type="entry name" value="Replication protein A"/>
    <property type="match status" value="1"/>
</dbReference>
<keyword evidence="1" id="KW-0238">DNA-binding</keyword>
<dbReference type="Gene3D" id="2.40.50.140">
    <property type="entry name" value="Nucleic acid-binding proteins"/>
    <property type="match status" value="1"/>
</dbReference>
<evidence type="ECO:0000313" key="2">
    <source>
        <dbReference type="EMBL" id="HGE66827.1"/>
    </source>
</evidence>
<dbReference type="InterPro" id="IPR051231">
    <property type="entry name" value="SOSS-B"/>
</dbReference>
<evidence type="ECO:0000313" key="4">
    <source>
        <dbReference type="EMBL" id="HHF48342.1"/>
    </source>
</evidence>
<dbReference type="InterPro" id="IPR012340">
    <property type="entry name" value="NA-bd_OB-fold"/>
</dbReference>
<comment type="caution">
    <text evidence="3">The sequence shown here is derived from an EMBL/GenBank/DDBJ whole genome shotgun (WGS) entry which is preliminary data.</text>
</comment>
<organism evidence="3">
    <name type="scientific">Geoglobus ahangari</name>
    <dbReference type="NCBI Taxonomy" id="113653"/>
    <lineage>
        <taxon>Archaea</taxon>
        <taxon>Methanobacteriati</taxon>
        <taxon>Methanobacteriota</taxon>
        <taxon>Archaeoglobi</taxon>
        <taxon>Archaeoglobales</taxon>
        <taxon>Archaeoglobaceae</taxon>
        <taxon>Geoglobus</taxon>
    </lineage>
</organism>
<sequence length="307" mass="34977">MSRAEKLTDQIMERLKSLNVRVKREEVLKRMKLLIDEFKVPESEAVRTIMNYLAREYGISREELFVREAPLVKIADITKPNQWISLKAKVVQLWDSTSPNVSQVGLIGDETGIIKFVIWAKAGMPEVEEGKSYLFRNVVTDSFQGRLQVNVTRTSNITEINEDIQLPPREIEVVGALVAFQQNSGLIKRCEHCNRVLTKGVCPIHGKVKGYDDLRIKGVLDDGENIYEIILNEENIKDLTGIGLKDAIKIAQENLDKSAVLNELKSKLLGRYLRVKGIKGSRYLLVREVEFFKPKVEDLEKLLEVLT</sequence>
<dbReference type="CDD" id="cd04491">
    <property type="entry name" value="SoSSB_OBF"/>
    <property type="match status" value="1"/>
</dbReference>
<evidence type="ECO:0000256" key="1">
    <source>
        <dbReference type="ARBA" id="ARBA00023125"/>
    </source>
</evidence>
<dbReference type="EMBL" id="DTAK01000012">
    <property type="protein sequence ID" value="HGU58916.1"/>
    <property type="molecule type" value="Genomic_DNA"/>
</dbReference>
<gene>
    <name evidence="4" type="ORF">ENL48_04000</name>
    <name evidence="3" type="ORF">ENT89_01675</name>
    <name evidence="2" type="ORF">ENX77_06925</name>
</gene>
<dbReference type="PANTHER" id="PTHR13356">
    <property type="entry name" value="OB FOLD NUCLEIC ACID BINDING PROTEIN-RELATED"/>
    <property type="match status" value="1"/>
</dbReference>
<accession>A0A7C4W2M3</accession>
<dbReference type="GO" id="GO:0010212">
    <property type="term" value="P:response to ionizing radiation"/>
    <property type="evidence" value="ECO:0007669"/>
    <property type="project" value="TreeGrafter"/>
</dbReference>
<reference evidence="3" key="1">
    <citation type="journal article" date="2020" name="mSystems">
        <title>Genome- and Community-Level Interaction Insights into Carbon Utilization and Element Cycling Functions of Hydrothermarchaeota in Hydrothermal Sediment.</title>
        <authorList>
            <person name="Zhou Z."/>
            <person name="Liu Y."/>
            <person name="Xu W."/>
            <person name="Pan J."/>
            <person name="Luo Z.H."/>
            <person name="Li M."/>
        </authorList>
    </citation>
    <scope>NUCLEOTIDE SEQUENCE [LARGE SCALE GENOMIC DNA]</scope>
    <source>
        <strain evidence="4">SpSt-10</strain>
        <strain evidence="3">SpSt-62</strain>
        <strain evidence="2">SpSt-97</strain>
    </source>
</reference>
<dbReference type="NCBIfam" id="NF005553">
    <property type="entry name" value="PRK07217.1"/>
    <property type="match status" value="1"/>
</dbReference>
<dbReference type="SUPFAM" id="SSF50249">
    <property type="entry name" value="Nucleic acid-binding proteins"/>
    <property type="match status" value="2"/>
</dbReference>
<name>A0A7C4W2M3_9EURY</name>
<proteinExistence type="predicted"/>
<evidence type="ECO:0000313" key="3">
    <source>
        <dbReference type="EMBL" id="HGU58916.1"/>
    </source>
</evidence>
<dbReference type="EMBL" id="DRUC01000059">
    <property type="protein sequence ID" value="HHF48342.1"/>
    <property type="molecule type" value="Genomic_DNA"/>
</dbReference>
<dbReference type="AlphaFoldDB" id="A0A7C4W2M3"/>
<dbReference type="GO" id="GO:0003677">
    <property type="term" value="F:DNA binding"/>
    <property type="evidence" value="ECO:0007669"/>
    <property type="project" value="UniProtKB-KW"/>
</dbReference>
<protein>
    <submittedName>
        <fullName evidence="3">Replication protein A</fullName>
    </submittedName>
</protein>
<dbReference type="GO" id="GO:0000724">
    <property type="term" value="P:double-strand break repair via homologous recombination"/>
    <property type="evidence" value="ECO:0007669"/>
    <property type="project" value="TreeGrafter"/>
</dbReference>
<dbReference type="EMBL" id="DTPI01000032">
    <property type="protein sequence ID" value="HGE66827.1"/>
    <property type="molecule type" value="Genomic_DNA"/>
</dbReference>